<evidence type="ECO:0000313" key="6">
    <source>
        <dbReference type="EMBL" id="SED45918.1"/>
    </source>
</evidence>
<dbReference type="AlphaFoldDB" id="A0A1H5AVC5"/>
<evidence type="ECO:0000256" key="4">
    <source>
        <dbReference type="ARBA" id="ARBA00023098"/>
    </source>
</evidence>
<dbReference type="InterPro" id="IPR025110">
    <property type="entry name" value="AMP-bd_C"/>
</dbReference>
<reference evidence="7" key="1">
    <citation type="submission" date="2016-10" db="EMBL/GenBank/DDBJ databases">
        <authorList>
            <person name="Varghese N."/>
            <person name="Submissions S."/>
        </authorList>
    </citation>
    <scope>NUCLEOTIDE SEQUENCE [LARGE SCALE GENOMIC DNA]</scope>
    <source>
        <strain evidence="7">DSM 40318</strain>
    </source>
</reference>
<dbReference type="Pfam" id="PF13193">
    <property type="entry name" value="AMP-binding_C"/>
    <property type="match status" value="1"/>
</dbReference>
<proteinExistence type="inferred from homology"/>
<evidence type="ECO:0000313" key="7">
    <source>
        <dbReference type="Proteomes" id="UP000198609"/>
    </source>
</evidence>
<keyword evidence="7" id="KW-1185">Reference proteome</keyword>
<feature type="domain" description="AMP-binding enzyme C-terminal" evidence="5">
    <location>
        <begin position="13"/>
        <end position="86"/>
    </location>
</feature>
<comment type="similarity">
    <text evidence="1">Belongs to the ATP-dependent AMP-binding enzyme family.</text>
</comment>
<dbReference type="GO" id="GO:0006631">
    <property type="term" value="P:fatty acid metabolic process"/>
    <property type="evidence" value="ECO:0007669"/>
    <property type="project" value="UniProtKB-KW"/>
</dbReference>
<dbReference type="SUPFAM" id="SSF56801">
    <property type="entry name" value="Acetyl-CoA synthetase-like"/>
    <property type="match status" value="1"/>
</dbReference>
<dbReference type="RefSeq" id="WP_093469039.1">
    <property type="nucleotide sequence ID" value="NZ_FNST01000002.1"/>
</dbReference>
<sequence length="108" mass="11743">MYLSGGSNIDPREVEEKLVTHPKVQAAGVVGAPDPDWGEVGYAVAVVDDRLTAEDLLGWCRENMARHKAPKRIHLGDQLPTTAYGKVTTPVLRQLLQDAGIWPKGGSR</sequence>
<evidence type="ECO:0000256" key="1">
    <source>
        <dbReference type="ARBA" id="ARBA00006432"/>
    </source>
</evidence>
<keyword evidence="2" id="KW-0436">Ligase</keyword>
<dbReference type="PANTHER" id="PTHR43859:SF4">
    <property type="entry name" value="BUTANOATE--COA LIGASE AAE1-RELATED"/>
    <property type="match status" value="1"/>
</dbReference>
<evidence type="ECO:0000256" key="3">
    <source>
        <dbReference type="ARBA" id="ARBA00022832"/>
    </source>
</evidence>
<accession>A0A1H5AVC5</accession>
<keyword evidence="3" id="KW-0276">Fatty acid metabolism</keyword>
<protein>
    <submittedName>
        <fullName evidence="6">AMP-binding enzyme C-terminal domain-containing protein</fullName>
    </submittedName>
</protein>
<organism evidence="6 7">
    <name type="scientific">Streptomyces melanosporofaciens</name>
    <dbReference type="NCBI Taxonomy" id="67327"/>
    <lineage>
        <taxon>Bacteria</taxon>
        <taxon>Bacillati</taxon>
        <taxon>Actinomycetota</taxon>
        <taxon>Actinomycetes</taxon>
        <taxon>Kitasatosporales</taxon>
        <taxon>Streptomycetaceae</taxon>
        <taxon>Streptomyces</taxon>
        <taxon>Streptomyces violaceusniger group</taxon>
    </lineage>
</organism>
<dbReference type="GO" id="GO:0016874">
    <property type="term" value="F:ligase activity"/>
    <property type="evidence" value="ECO:0007669"/>
    <property type="project" value="UniProtKB-KW"/>
</dbReference>
<dbReference type="PANTHER" id="PTHR43859">
    <property type="entry name" value="ACYL-ACTIVATING ENZYME"/>
    <property type="match status" value="1"/>
</dbReference>
<dbReference type="Gene3D" id="3.30.300.30">
    <property type="match status" value="1"/>
</dbReference>
<name>A0A1H5AVC5_STRMJ</name>
<evidence type="ECO:0000256" key="2">
    <source>
        <dbReference type="ARBA" id="ARBA00022598"/>
    </source>
</evidence>
<evidence type="ECO:0000259" key="5">
    <source>
        <dbReference type="Pfam" id="PF13193"/>
    </source>
</evidence>
<keyword evidence="4" id="KW-0443">Lipid metabolism</keyword>
<dbReference type="InterPro" id="IPR045851">
    <property type="entry name" value="AMP-bd_C_sf"/>
</dbReference>
<gene>
    <name evidence="6" type="ORF">SAMN04490356_8539</name>
</gene>
<dbReference type="EMBL" id="FNST01000002">
    <property type="protein sequence ID" value="SED45918.1"/>
    <property type="molecule type" value="Genomic_DNA"/>
</dbReference>
<dbReference type="Proteomes" id="UP000198609">
    <property type="component" value="Unassembled WGS sequence"/>
</dbReference>